<dbReference type="SMART" id="SM00086">
    <property type="entry name" value="PAC"/>
    <property type="match status" value="1"/>
</dbReference>
<dbReference type="SUPFAM" id="SSF55874">
    <property type="entry name" value="ATPase domain of HSP90 chaperone/DNA topoisomerase II/histidine kinase"/>
    <property type="match status" value="1"/>
</dbReference>
<keyword evidence="4" id="KW-0808">Transferase</keyword>
<dbReference type="InterPro" id="IPR005467">
    <property type="entry name" value="His_kinase_dom"/>
</dbReference>
<dbReference type="EC" id="2.7.13.3" evidence="2"/>
<evidence type="ECO:0000259" key="6">
    <source>
        <dbReference type="PROSITE" id="PS50109"/>
    </source>
</evidence>
<dbReference type="InterPro" id="IPR001610">
    <property type="entry name" value="PAC"/>
</dbReference>
<dbReference type="Pfam" id="PF08448">
    <property type="entry name" value="PAS_4"/>
    <property type="match status" value="1"/>
</dbReference>
<dbReference type="SMART" id="SM00388">
    <property type="entry name" value="HisKA"/>
    <property type="match status" value="1"/>
</dbReference>
<dbReference type="PANTHER" id="PTHR43304:SF1">
    <property type="entry name" value="PAC DOMAIN-CONTAINING PROTEIN"/>
    <property type="match status" value="1"/>
</dbReference>
<name>A0ABP3Y0K8_9FLAO</name>
<proteinExistence type="predicted"/>
<dbReference type="RefSeq" id="WP_343786294.1">
    <property type="nucleotide sequence ID" value="NZ_BAAAFH010000007.1"/>
</dbReference>
<feature type="domain" description="PAS" evidence="7">
    <location>
        <begin position="147"/>
        <end position="189"/>
    </location>
</feature>
<evidence type="ECO:0000313" key="9">
    <source>
        <dbReference type="EMBL" id="GAA0875146.1"/>
    </source>
</evidence>
<evidence type="ECO:0000256" key="2">
    <source>
        <dbReference type="ARBA" id="ARBA00012438"/>
    </source>
</evidence>
<protein>
    <recommendedName>
        <fullName evidence="2">histidine kinase</fullName>
        <ecNumber evidence="2">2.7.13.3</ecNumber>
    </recommendedName>
</protein>
<dbReference type="InterPro" id="IPR052162">
    <property type="entry name" value="Sensor_kinase/Photoreceptor"/>
</dbReference>
<keyword evidence="10" id="KW-1185">Reference proteome</keyword>
<dbReference type="NCBIfam" id="TIGR00229">
    <property type="entry name" value="sensory_box"/>
    <property type="match status" value="2"/>
</dbReference>
<gene>
    <name evidence="9" type="ORF">GCM10009118_15540</name>
</gene>
<sequence length="757" mass="87205">MSVSGEELKKLVQEHCNCFFVNGFNGESFDFLQEDIQPVLQKNFRDVCADEDEFSWLHYIPEGYRVIRDGELRVAQSLGESWKGSYPVYIPKIGEVGVLEFHDFSKVNGEGRHLGFLIFEETIGGRHYSISSLFTSLQNALNKSAIVTITNYTGQILYANNLFCEFSGYSLEELLGRTHSIINSGYHPKTFFVDLWKTILRGGVWRGEICNRKKSGELYWVDTTISPIYNGEGEVERFLSVRFDITEKKKHEEELNNSVKFNQSILSTMTSRIAVLSPQGKILFTNLAWDNFRVIQADEELRCPEVGQDYLECVGEKCFSGFLPNELLIGLKKVMAHEEPWFEMEYMIVDKGITNWYNFTASLLDDGSNRVLIKHSDTTRRKITENELAKSRRKYLDLLDNIQDAICTDNKDGVITFANKKFLEYFSVSRSQIGKISVMDIVREDYRNYVREIYSRCIEGVSIPEYIEFPATSFGEERWFECRTRGLQEDGEVMGTQSIIRDITERKKLFEEIESKEHLLRLKIEELQAKNEELLQFSYIISHNLRSPLANVIGLSRLLDNIEERSEKSRDITKLIATSSEQLDEVVKDLTKILSLNMSPELLKDQVDPFSVIEKVADEIGVRKEELSVRDERIKKACIKTNEQYFLSIIQNVLSNSFKFRSEVRPLKVSAVLKDRPEESSWEVLIEDNGIGLDTNKYKQDIFGMYKRFHHGVSQGKGLGLYITKKQVELLGGSVEITGIPDLGTNVKLTFREYENE</sequence>
<dbReference type="InterPro" id="IPR004358">
    <property type="entry name" value="Sig_transdc_His_kin-like_C"/>
</dbReference>
<dbReference type="Pfam" id="PF02518">
    <property type="entry name" value="HATPase_c"/>
    <property type="match status" value="1"/>
</dbReference>
<dbReference type="Proteomes" id="UP001501126">
    <property type="component" value="Unassembled WGS sequence"/>
</dbReference>
<comment type="catalytic activity">
    <reaction evidence="1">
        <text>ATP + protein L-histidine = ADP + protein N-phospho-L-histidine.</text>
        <dbReference type="EC" id="2.7.13.3"/>
    </reaction>
</comment>
<organism evidence="9 10">
    <name type="scientific">Wandonia haliotis</name>
    <dbReference type="NCBI Taxonomy" id="574963"/>
    <lineage>
        <taxon>Bacteria</taxon>
        <taxon>Pseudomonadati</taxon>
        <taxon>Bacteroidota</taxon>
        <taxon>Flavobacteriia</taxon>
        <taxon>Flavobacteriales</taxon>
        <taxon>Crocinitomicaceae</taxon>
        <taxon>Wandonia</taxon>
    </lineage>
</organism>
<dbReference type="SUPFAM" id="SSF55785">
    <property type="entry name" value="PYP-like sensor domain (PAS domain)"/>
    <property type="match status" value="3"/>
</dbReference>
<dbReference type="SUPFAM" id="SSF47384">
    <property type="entry name" value="Homodimeric domain of signal transducing histidine kinase"/>
    <property type="match status" value="1"/>
</dbReference>
<evidence type="ECO:0000256" key="5">
    <source>
        <dbReference type="ARBA" id="ARBA00022777"/>
    </source>
</evidence>
<evidence type="ECO:0000259" key="8">
    <source>
        <dbReference type="PROSITE" id="PS50113"/>
    </source>
</evidence>
<dbReference type="PROSITE" id="PS50113">
    <property type="entry name" value="PAC"/>
    <property type="match status" value="1"/>
</dbReference>
<evidence type="ECO:0000256" key="4">
    <source>
        <dbReference type="ARBA" id="ARBA00022679"/>
    </source>
</evidence>
<dbReference type="Gene3D" id="1.10.287.130">
    <property type="match status" value="1"/>
</dbReference>
<feature type="domain" description="PAC" evidence="8">
    <location>
        <begin position="205"/>
        <end position="257"/>
    </location>
</feature>
<dbReference type="PANTHER" id="PTHR43304">
    <property type="entry name" value="PHYTOCHROME-LIKE PROTEIN CPH1"/>
    <property type="match status" value="1"/>
</dbReference>
<dbReference type="InterPro" id="IPR000014">
    <property type="entry name" value="PAS"/>
</dbReference>
<feature type="domain" description="PAS" evidence="7">
    <location>
        <begin position="391"/>
        <end position="461"/>
    </location>
</feature>
<reference evidence="10" key="1">
    <citation type="journal article" date="2019" name="Int. J. Syst. Evol. Microbiol.">
        <title>The Global Catalogue of Microorganisms (GCM) 10K type strain sequencing project: providing services to taxonomists for standard genome sequencing and annotation.</title>
        <authorList>
            <consortium name="The Broad Institute Genomics Platform"/>
            <consortium name="The Broad Institute Genome Sequencing Center for Infectious Disease"/>
            <person name="Wu L."/>
            <person name="Ma J."/>
        </authorList>
    </citation>
    <scope>NUCLEOTIDE SEQUENCE [LARGE SCALE GENOMIC DNA]</scope>
    <source>
        <strain evidence="10">JCM 16083</strain>
    </source>
</reference>
<comment type="caution">
    <text evidence="9">The sequence shown here is derived from an EMBL/GenBank/DDBJ whole genome shotgun (WGS) entry which is preliminary data.</text>
</comment>
<evidence type="ECO:0000313" key="10">
    <source>
        <dbReference type="Proteomes" id="UP001501126"/>
    </source>
</evidence>
<dbReference type="Gene3D" id="3.30.450.20">
    <property type="entry name" value="PAS domain"/>
    <property type="match status" value="3"/>
</dbReference>
<keyword evidence="5" id="KW-0418">Kinase</keyword>
<dbReference type="InterPro" id="IPR003661">
    <property type="entry name" value="HisK_dim/P_dom"/>
</dbReference>
<dbReference type="InterPro" id="IPR035965">
    <property type="entry name" value="PAS-like_dom_sf"/>
</dbReference>
<dbReference type="InterPro" id="IPR036890">
    <property type="entry name" value="HATPase_C_sf"/>
</dbReference>
<dbReference type="InterPro" id="IPR036097">
    <property type="entry name" value="HisK_dim/P_sf"/>
</dbReference>
<dbReference type="Gene3D" id="3.30.565.10">
    <property type="entry name" value="Histidine kinase-like ATPase, C-terminal domain"/>
    <property type="match status" value="1"/>
</dbReference>
<dbReference type="InterPro" id="IPR003594">
    <property type="entry name" value="HATPase_dom"/>
</dbReference>
<evidence type="ECO:0000256" key="1">
    <source>
        <dbReference type="ARBA" id="ARBA00000085"/>
    </source>
</evidence>
<dbReference type="Pfam" id="PF13426">
    <property type="entry name" value="PAS_9"/>
    <property type="match status" value="1"/>
</dbReference>
<dbReference type="Pfam" id="PF00512">
    <property type="entry name" value="HisKA"/>
    <property type="match status" value="1"/>
</dbReference>
<dbReference type="SMART" id="SM00091">
    <property type="entry name" value="PAS"/>
    <property type="match status" value="2"/>
</dbReference>
<dbReference type="CDD" id="cd00130">
    <property type="entry name" value="PAS"/>
    <property type="match status" value="1"/>
</dbReference>
<accession>A0ABP3Y0K8</accession>
<dbReference type="InterPro" id="IPR013656">
    <property type="entry name" value="PAS_4"/>
</dbReference>
<evidence type="ECO:0000259" key="7">
    <source>
        <dbReference type="PROSITE" id="PS50112"/>
    </source>
</evidence>
<dbReference type="CDD" id="cd00082">
    <property type="entry name" value="HisKA"/>
    <property type="match status" value="1"/>
</dbReference>
<dbReference type="SMART" id="SM00387">
    <property type="entry name" value="HATPase_c"/>
    <property type="match status" value="1"/>
</dbReference>
<dbReference type="InterPro" id="IPR000700">
    <property type="entry name" value="PAS-assoc_C"/>
</dbReference>
<evidence type="ECO:0000256" key="3">
    <source>
        <dbReference type="ARBA" id="ARBA00022553"/>
    </source>
</evidence>
<dbReference type="PRINTS" id="PR00344">
    <property type="entry name" value="BCTRLSENSOR"/>
</dbReference>
<dbReference type="EMBL" id="BAAAFH010000007">
    <property type="protein sequence ID" value="GAA0875146.1"/>
    <property type="molecule type" value="Genomic_DNA"/>
</dbReference>
<dbReference type="PROSITE" id="PS50109">
    <property type="entry name" value="HIS_KIN"/>
    <property type="match status" value="1"/>
</dbReference>
<feature type="domain" description="Histidine kinase" evidence="6">
    <location>
        <begin position="540"/>
        <end position="755"/>
    </location>
</feature>
<dbReference type="PROSITE" id="PS50112">
    <property type="entry name" value="PAS"/>
    <property type="match status" value="2"/>
</dbReference>
<keyword evidence="3" id="KW-0597">Phosphoprotein</keyword>